<protein>
    <recommendedName>
        <fullName evidence="6">Beta-ketoacyl-[acyl-carrier-protein] synthase III N-terminal domain-containing protein</fullName>
    </recommendedName>
</protein>
<dbReference type="Pfam" id="PF08545">
    <property type="entry name" value="ACP_syn_III"/>
    <property type="match status" value="1"/>
</dbReference>
<gene>
    <name evidence="5" type="ORF">METZ01_LOCUS15436</name>
</gene>
<reference evidence="5" key="1">
    <citation type="submission" date="2018-05" db="EMBL/GenBank/DDBJ databases">
        <authorList>
            <person name="Lanie J.A."/>
            <person name="Ng W.-L."/>
            <person name="Kazmierczak K.M."/>
            <person name="Andrzejewski T.M."/>
            <person name="Davidsen T.M."/>
            <person name="Wayne K.J."/>
            <person name="Tettelin H."/>
            <person name="Glass J.I."/>
            <person name="Rusch D."/>
            <person name="Podicherti R."/>
            <person name="Tsui H.-C.T."/>
            <person name="Winkler M.E."/>
        </authorList>
    </citation>
    <scope>NUCLEOTIDE SEQUENCE</scope>
</reference>
<dbReference type="PANTHER" id="PTHR34069:SF2">
    <property type="entry name" value="BETA-KETOACYL-[ACYL-CARRIER-PROTEIN] SYNTHASE III"/>
    <property type="match status" value="1"/>
</dbReference>
<dbReference type="Gene3D" id="3.40.47.10">
    <property type="match status" value="1"/>
</dbReference>
<dbReference type="EMBL" id="UINC01000879">
    <property type="protein sequence ID" value="SUZ62582.1"/>
    <property type="molecule type" value="Genomic_DNA"/>
</dbReference>
<organism evidence="5">
    <name type="scientific">marine metagenome</name>
    <dbReference type="NCBI Taxonomy" id="408172"/>
    <lineage>
        <taxon>unclassified sequences</taxon>
        <taxon>metagenomes</taxon>
        <taxon>ecological metagenomes</taxon>
    </lineage>
</organism>
<sequence>MHVHGLGHFHPENEITNRFLEELDIGTDEEWIMDRVGIRSRRTVLSLDYIRDTRNRDPSQAMEAALYTHADTGVLATEMALERAGITRDAIGMVIAGSSRPSFSSPADACHIADALGMEVPAFDINSACTSMWVAMYMLSNMRPESLPDYVLLVAPESLTTSVDYDDRSASVLWGDCTAAAIVSTRVPSRVQVLDNTLQSSPAGHEKVVIPLFEHFNQEGRTVQMFAIKKTVRCLRKIQESYPSAGRTLNFVGHQANLRMLESVCQQCDIDDERHYSNVVEFGNGGAAGAPSVLSMNWDGWTDQDDVAVIGVGSGLTWASHVLRFGDQH</sequence>
<dbReference type="AlphaFoldDB" id="A0A381P6M2"/>
<evidence type="ECO:0000256" key="1">
    <source>
        <dbReference type="ARBA" id="ARBA00022679"/>
    </source>
</evidence>
<evidence type="ECO:0000259" key="3">
    <source>
        <dbReference type="Pfam" id="PF08541"/>
    </source>
</evidence>
<dbReference type="InterPro" id="IPR013747">
    <property type="entry name" value="ACP_syn_III_C"/>
</dbReference>
<accession>A0A381P6M2</accession>
<dbReference type="CDD" id="cd00830">
    <property type="entry name" value="KAS_III"/>
    <property type="match status" value="1"/>
</dbReference>
<evidence type="ECO:0000256" key="2">
    <source>
        <dbReference type="ARBA" id="ARBA00023315"/>
    </source>
</evidence>
<dbReference type="SUPFAM" id="SSF53901">
    <property type="entry name" value="Thiolase-like"/>
    <property type="match status" value="2"/>
</dbReference>
<dbReference type="Pfam" id="PF08541">
    <property type="entry name" value="ACP_syn_III_C"/>
    <property type="match status" value="1"/>
</dbReference>
<dbReference type="InterPro" id="IPR016039">
    <property type="entry name" value="Thiolase-like"/>
</dbReference>
<feature type="domain" description="Beta-ketoacyl-[acyl-carrier-protein] synthase III N-terminal" evidence="4">
    <location>
        <begin position="123"/>
        <end position="200"/>
    </location>
</feature>
<feature type="domain" description="Beta-ketoacyl-[acyl-carrier-protein] synthase III C-terminal" evidence="3">
    <location>
        <begin position="251"/>
        <end position="324"/>
    </location>
</feature>
<dbReference type="GO" id="GO:0004315">
    <property type="term" value="F:3-oxoacyl-[acyl-carrier-protein] synthase activity"/>
    <property type="evidence" value="ECO:0007669"/>
    <property type="project" value="InterPro"/>
</dbReference>
<evidence type="ECO:0008006" key="6">
    <source>
        <dbReference type="Google" id="ProtNLM"/>
    </source>
</evidence>
<dbReference type="PANTHER" id="PTHR34069">
    <property type="entry name" value="3-OXOACYL-[ACYL-CARRIER-PROTEIN] SYNTHASE 3"/>
    <property type="match status" value="1"/>
</dbReference>
<evidence type="ECO:0000259" key="4">
    <source>
        <dbReference type="Pfam" id="PF08545"/>
    </source>
</evidence>
<name>A0A381P6M2_9ZZZZ</name>
<keyword evidence="2" id="KW-0012">Acyltransferase</keyword>
<dbReference type="GO" id="GO:0044550">
    <property type="term" value="P:secondary metabolite biosynthetic process"/>
    <property type="evidence" value="ECO:0007669"/>
    <property type="project" value="TreeGrafter"/>
</dbReference>
<proteinExistence type="predicted"/>
<keyword evidence="1" id="KW-0808">Transferase</keyword>
<evidence type="ECO:0000313" key="5">
    <source>
        <dbReference type="EMBL" id="SUZ62582.1"/>
    </source>
</evidence>
<dbReference type="InterPro" id="IPR013751">
    <property type="entry name" value="ACP_syn_III_N"/>
</dbReference>
<dbReference type="GO" id="GO:0006633">
    <property type="term" value="P:fatty acid biosynthetic process"/>
    <property type="evidence" value="ECO:0007669"/>
    <property type="project" value="InterPro"/>
</dbReference>